<evidence type="ECO:0000256" key="2">
    <source>
        <dbReference type="ARBA" id="ARBA00022857"/>
    </source>
</evidence>
<dbReference type="InterPro" id="IPR050765">
    <property type="entry name" value="Riboflavin_Biosynth_HTPR"/>
</dbReference>
<evidence type="ECO:0000259" key="4">
    <source>
        <dbReference type="Pfam" id="PF01872"/>
    </source>
</evidence>
<proteinExistence type="predicted"/>
<dbReference type="RefSeq" id="WP_224141931.1">
    <property type="nucleotide sequence ID" value="NZ_JAIQUM010000117.1"/>
</dbReference>
<dbReference type="InterPro" id="IPR024072">
    <property type="entry name" value="DHFR-like_dom_sf"/>
</dbReference>
<dbReference type="EMBL" id="JAIQUM010000117">
    <property type="protein sequence ID" value="MBZ5753514.1"/>
    <property type="molecule type" value="Genomic_DNA"/>
</dbReference>
<dbReference type="Gene3D" id="3.40.430.10">
    <property type="entry name" value="Dihydrofolate Reductase, subunit A"/>
    <property type="match status" value="1"/>
</dbReference>
<evidence type="ECO:0000313" key="5">
    <source>
        <dbReference type="EMBL" id="MBZ5753514.1"/>
    </source>
</evidence>
<sequence>MDRPYIICHMLTSLDGKVIGDYMKVERAAYFTDEYEKIHGRYGCKAWMCGRVTMEEHFTFGHKLDLAQDSIPTIPRMDYVAKKDAKTYVIAVDPSGKVGWTENSIAPWNEHRSEDHIIEVLTEQVSDAYLGHLKKIGISYIFGGKERLNFSLVVEKLKKLFSIDKLMLEGGGFLNGSFLNEGLIDELSLVLVPIADAASNSVTLFETSSYLNKTQPVNFFLKDIEKLDDGGLWMKYVTKRD</sequence>
<feature type="domain" description="Bacterial bifunctional deaminase-reductase C-terminal" evidence="4">
    <location>
        <begin position="4"/>
        <end position="229"/>
    </location>
</feature>
<reference evidence="5" key="1">
    <citation type="submission" date="2024-05" db="EMBL/GenBank/DDBJ databases">
        <title>Metabacillus sp. nov., isolated from the rhizosphere soil of tomato plants.</title>
        <authorList>
            <person name="Ma R."/>
        </authorList>
    </citation>
    <scope>NUCLEOTIDE SEQUENCE</scope>
    <source>
        <strain evidence="5">DBTR6</strain>
    </source>
</reference>
<accession>A0ABS7UZ42</accession>
<comment type="pathway">
    <text evidence="1">Cofactor biosynthesis; riboflavin biosynthesis.</text>
</comment>
<dbReference type="SUPFAM" id="SSF53597">
    <property type="entry name" value="Dihydrofolate reductase-like"/>
    <property type="match status" value="1"/>
</dbReference>
<dbReference type="PANTHER" id="PTHR38011">
    <property type="entry name" value="DIHYDROFOLATE REDUCTASE FAMILY PROTEIN (AFU_ORTHOLOGUE AFUA_8G06820)"/>
    <property type="match status" value="1"/>
</dbReference>
<dbReference type="Proteomes" id="UP001165287">
    <property type="component" value="Unassembled WGS sequence"/>
</dbReference>
<comment type="caution">
    <text evidence="5">The sequence shown here is derived from an EMBL/GenBank/DDBJ whole genome shotgun (WGS) entry which is preliminary data.</text>
</comment>
<evidence type="ECO:0000313" key="6">
    <source>
        <dbReference type="Proteomes" id="UP001165287"/>
    </source>
</evidence>
<evidence type="ECO:0000256" key="3">
    <source>
        <dbReference type="ARBA" id="ARBA00023002"/>
    </source>
</evidence>
<evidence type="ECO:0000256" key="1">
    <source>
        <dbReference type="ARBA" id="ARBA00005104"/>
    </source>
</evidence>
<gene>
    <name evidence="5" type="ORF">K9V48_25645</name>
</gene>
<dbReference type="Pfam" id="PF01872">
    <property type="entry name" value="RibD_C"/>
    <property type="match status" value="1"/>
</dbReference>
<organism evidence="5 6">
    <name type="scientific">Metabacillus rhizolycopersici</name>
    <dbReference type="NCBI Taxonomy" id="2875709"/>
    <lineage>
        <taxon>Bacteria</taxon>
        <taxon>Bacillati</taxon>
        <taxon>Bacillota</taxon>
        <taxon>Bacilli</taxon>
        <taxon>Bacillales</taxon>
        <taxon>Bacillaceae</taxon>
        <taxon>Metabacillus</taxon>
    </lineage>
</organism>
<keyword evidence="6" id="KW-1185">Reference proteome</keyword>
<keyword evidence="2" id="KW-0521">NADP</keyword>
<dbReference type="PANTHER" id="PTHR38011:SF7">
    <property type="entry name" value="2,5-DIAMINO-6-RIBOSYLAMINO-4(3H)-PYRIMIDINONE 5'-PHOSPHATE REDUCTASE"/>
    <property type="match status" value="1"/>
</dbReference>
<name>A0ABS7UZ42_9BACI</name>
<keyword evidence="3" id="KW-0560">Oxidoreductase</keyword>
<dbReference type="InterPro" id="IPR002734">
    <property type="entry name" value="RibDG_C"/>
</dbReference>
<protein>
    <submittedName>
        <fullName evidence="5">RibD family protein</fullName>
    </submittedName>
</protein>